<comment type="caution">
    <text evidence="2">The sequence shown here is derived from an EMBL/GenBank/DDBJ whole genome shotgun (WGS) entry which is preliminary data.</text>
</comment>
<feature type="region of interest" description="Disordered" evidence="1">
    <location>
        <begin position="113"/>
        <end position="139"/>
    </location>
</feature>
<organism evidence="2 3">
    <name type="scientific">Phaseolus angularis</name>
    <name type="common">Azuki bean</name>
    <name type="synonym">Vigna angularis</name>
    <dbReference type="NCBI Taxonomy" id="3914"/>
    <lineage>
        <taxon>Eukaryota</taxon>
        <taxon>Viridiplantae</taxon>
        <taxon>Streptophyta</taxon>
        <taxon>Embryophyta</taxon>
        <taxon>Tracheophyta</taxon>
        <taxon>Spermatophyta</taxon>
        <taxon>Magnoliopsida</taxon>
        <taxon>eudicotyledons</taxon>
        <taxon>Gunneridae</taxon>
        <taxon>Pentapetalae</taxon>
        <taxon>rosids</taxon>
        <taxon>fabids</taxon>
        <taxon>Fabales</taxon>
        <taxon>Fabaceae</taxon>
        <taxon>Papilionoideae</taxon>
        <taxon>50 kb inversion clade</taxon>
        <taxon>NPAAA clade</taxon>
        <taxon>indigoferoid/millettioid clade</taxon>
        <taxon>Phaseoleae</taxon>
        <taxon>Vigna</taxon>
    </lineage>
</organism>
<proteinExistence type="predicted"/>
<reference evidence="2 3" key="1">
    <citation type="submission" date="2020-05" db="EMBL/GenBank/DDBJ databases">
        <title>Vigna angularis (adzuki bean) Var. LongXiaoDou No. 4 denovo assembly.</title>
        <authorList>
            <person name="Xiang H."/>
        </authorList>
    </citation>
    <scope>NUCLEOTIDE SEQUENCE [LARGE SCALE GENOMIC DNA]</scope>
    <source>
        <tissue evidence="2">Leaf</tissue>
    </source>
</reference>
<evidence type="ECO:0000256" key="1">
    <source>
        <dbReference type="SAM" id="MobiDB-lite"/>
    </source>
</evidence>
<dbReference type="EMBL" id="JABFOF010000001">
    <property type="protein sequence ID" value="KAG2410061.1"/>
    <property type="molecule type" value="Genomic_DNA"/>
</dbReference>
<accession>A0A8T0LF22</accession>
<dbReference type="AlphaFoldDB" id="A0A8T0LF22"/>
<dbReference type="Proteomes" id="UP000743370">
    <property type="component" value="Unassembled WGS sequence"/>
</dbReference>
<protein>
    <submittedName>
        <fullName evidence="2">Uncharacterized protein</fullName>
    </submittedName>
</protein>
<name>A0A8T0LF22_PHAAN</name>
<gene>
    <name evidence="2" type="ORF">HKW66_Vig0007260</name>
</gene>
<evidence type="ECO:0000313" key="2">
    <source>
        <dbReference type="EMBL" id="KAG2410061.1"/>
    </source>
</evidence>
<sequence length="162" mass="17551">MHSVLFGNSLYSRCSSGQVAKAEPFFPTSIVGWDNSTTLTNDNSRWTTTLPLRRSNLLSRYPSHSSSSSLSLKSPSHSSSSSSLCCFATTPPLRLSVATTPLLRRRHISFNASESHGCLPPRNPNPTTNRHPTGRDLTPPADAISNLVLFVDRLVPQSGGSE</sequence>
<evidence type="ECO:0000313" key="3">
    <source>
        <dbReference type="Proteomes" id="UP000743370"/>
    </source>
</evidence>